<name>A0A034VG43_BACDO</name>
<keyword evidence="3" id="KW-0175">Coiled coil</keyword>
<dbReference type="Pfam" id="PF00505">
    <property type="entry name" value="HMG_box"/>
    <property type="match status" value="2"/>
</dbReference>
<keyword evidence="1 2" id="KW-0238">DNA-binding</keyword>
<accession>A0A034VG43</accession>
<dbReference type="EMBL" id="GAKP01018414">
    <property type="protein sequence ID" value="JAC40538.1"/>
    <property type="molecule type" value="Transcribed_RNA"/>
</dbReference>
<evidence type="ECO:0000256" key="2">
    <source>
        <dbReference type="PROSITE-ProRule" id="PRU00267"/>
    </source>
</evidence>
<dbReference type="GO" id="GO:0005634">
    <property type="term" value="C:nucleus"/>
    <property type="evidence" value="ECO:0007669"/>
    <property type="project" value="UniProtKB-UniRule"/>
</dbReference>
<feature type="domain" description="HMG box" evidence="4">
    <location>
        <begin position="103"/>
        <end position="171"/>
    </location>
</feature>
<dbReference type="Gene3D" id="1.10.30.10">
    <property type="entry name" value="High mobility group box domain"/>
    <property type="match status" value="2"/>
</dbReference>
<dbReference type="AlphaFoldDB" id="A0A034VG43"/>
<evidence type="ECO:0000256" key="1">
    <source>
        <dbReference type="ARBA" id="ARBA00023125"/>
    </source>
</evidence>
<feature type="DNA-binding region" description="HMG box" evidence="2">
    <location>
        <begin position="208"/>
        <end position="275"/>
    </location>
</feature>
<organism evidence="5">
    <name type="scientific">Bactrocera dorsalis</name>
    <name type="common">Oriental fruit fly</name>
    <name type="synonym">Dacus dorsalis</name>
    <dbReference type="NCBI Taxonomy" id="27457"/>
    <lineage>
        <taxon>Eukaryota</taxon>
        <taxon>Metazoa</taxon>
        <taxon>Ecdysozoa</taxon>
        <taxon>Arthropoda</taxon>
        <taxon>Hexapoda</taxon>
        <taxon>Insecta</taxon>
        <taxon>Pterygota</taxon>
        <taxon>Neoptera</taxon>
        <taxon>Endopterygota</taxon>
        <taxon>Diptera</taxon>
        <taxon>Brachycera</taxon>
        <taxon>Muscomorpha</taxon>
        <taxon>Tephritoidea</taxon>
        <taxon>Tephritidae</taxon>
        <taxon>Bactrocera</taxon>
        <taxon>Bactrocera</taxon>
    </lineage>
</organism>
<dbReference type="GO" id="GO:0003677">
    <property type="term" value="F:DNA binding"/>
    <property type="evidence" value="ECO:0007669"/>
    <property type="project" value="UniProtKB-UniRule"/>
</dbReference>
<dbReference type="GO" id="GO:0006357">
    <property type="term" value="P:regulation of transcription by RNA polymerase II"/>
    <property type="evidence" value="ECO:0007669"/>
    <property type="project" value="TreeGrafter"/>
</dbReference>
<proteinExistence type="predicted"/>
<dbReference type="PANTHER" id="PTHR48112:SF22">
    <property type="entry name" value="MITOCHONDRIAL TRANSCRIPTION FACTOR A, ISOFORM B"/>
    <property type="match status" value="1"/>
</dbReference>
<dbReference type="PANTHER" id="PTHR48112">
    <property type="entry name" value="HIGH MOBILITY GROUP PROTEIN DSP1"/>
    <property type="match status" value="1"/>
</dbReference>
<feature type="domain" description="HMG box" evidence="4">
    <location>
        <begin position="208"/>
        <end position="275"/>
    </location>
</feature>
<dbReference type="SMART" id="SM00398">
    <property type="entry name" value="HMG"/>
    <property type="match status" value="2"/>
</dbReference>
<dbReference type="InterPro" id="IPR036910">
    <property type="entry name" value="HMG_box_dom_sf"/>
</dbReference>
<evidence type="ECO:0000313" key="5">
    <source>
        <dbReference type="EMBL" id="JAC40538.1"/>
    </source>
</evidence>
<dbReference type="SUPFAM" id="SSF47095">
    <property type="entry name" value="HMG-box"/>
    <property type="match status" value="2"/>
</dbReference>
<reference evidence="5" key="1">
    <citation type="journal article" date="2014" name="BMC Genomics">
        <title>Characterizing the developmental transcriptome of the oriental fruit fly, Bactrocera dorsalis (Diptera: Tephritidae) through comparative genomic analysis with Drosophila melanogaster utilizing modENCODE datasets.</title>
        <authorList>
            <person name="Geib S.M."/>
            <person name="Calla B."/>
            <person name="Hall B."/>
            <person name="Hou S."/>
            <person name="Manoukis N.C."/>
        </authorList>
    </citation>
    <scope>NUCLEOTIDE SEQUENCE</scope>
    <source>
        <strain evidence="5">Punador</strain>
    </source>
</reference>
<sequence>VQDKMLLTAPLLSKSTFFGSLVNKCRQVIKNQPSKSSNINDRQTKNINDLQSSNSFTATHSVTAPISISSTDRPAAIANFSVSTNVTTSARTLEEKLGLPPRPKKPLTPYFRYMQEQRPKILAENPKFSTTDIVRVLSKRWSNADAALKKRLQDDYKREQQEFVEIRAKYEAKMTDEQRAELKQLKQDVQDAKDRRMMRKRIKELGRPKKPASAFLRFLIQERTNSPQTPKQTYREWHQKCTEKWSRLADKEKEVFLIESRKDMEVYKKEIALWEEKMVRLGNIDVVRHGNLIDPPEPKPKIIKPIA</sequence>
<feature type="non-terminal residue" evidence="5">
    <location>
        <position position="1"/>
    </location>
</feature>
<dbReference type="PROSITE" id="PS50118">
    <property type="entry name" value="HMG_BOX_2"/>
    <property type="match status" value="2"/>
</dbReference>
<feature type="coiled-coil region" evidence="3">
    <location>
        <begin position="149"/>
        <end position="195"/>
    </location>
</feature>
<dbReference type="InterPro" id="IPR009071">
    <property type="entry name" value="HMG_box_dom"/>
</dbReference>
<keyword evidence="2" id="KW-0539">Nucleus</keyword>
<dbReference type="OrthoDB" id="5550281at2759"/>
<feature type="DNA-binding region" description="HMG box" evidence="2">
    <location>
        <begin position="103"/>
        <end position="171"/>
    </location>
</feature>
<gene>
    <name evidence="5" type="primary">TFAM</name>
</gene>
<evidence type="ECO:0000256" key="3">
    <source>
        <dbReference type="SAM" id="Coils"/>
    </source>
</evidence>
<evidence type="ECO:0000259" key="4">
    <source>
        <dbReference type="PROSITE" id="PS50118"/>
    </source>
</evidence>
<protein>
    <submittedName>
        <fullName evidence="5">Transcription factor A, mitochondrial</fullName>
    </submittedName>
</protein>
<dbReference type="InterPro" id="IPR050342">
    <property type="entry name" value="HMGB"/>
</dbReference>